<accession>A0ABY5ZD78</accession>
<evidence type="ECO:0000256" key="1">
    <source>
        <dbReference type="ARBA" id="ARBA00001974"/>
    </source>
</evidence>
<sequence length="475" mass="51309">MTQVGPVGGGGEPLTVLWAWRQAQLEQGGQDRQTPADQRRRRRRQDRPTDSLTQDGPVDGPKQGDQGYLPQLQSRLRQSLGRGGPSAIRRVVRRLADVPAEQRTVLHSAFAHDPEAAERGFAWMLEHFDQPNAVVPALAQIGPAIEALTGPHGRQFDLFGQALLDAVRETVGAAGAGADGAGEGSETDGATVGETDGAAGTAAWSDEDADAWRDGWRFAVDWLRQGTQLTHGEAPFWTGTVLAHDRRRDDVAVLTVATDLPYPFRAGQRAIIECHRVPGAWRACWIGEPPAGDNHIEIHVQAVPGDEATGSLVRETHVGDPVRLHRAEGDFVIEDGSAGAVLVVAEDVHVTPIKALLSELADRGDDRVVHIFWGVSTRDDLYDLEALREHAARCAHATVHPVVARGPAHPYLSGSFPQVVVDFGEWTSHDVYLSGTPLAVGVMRNMLIERRVAPDRIHAVTLTPFSADATTSGSR</sequence>
<protein>
    <recommendedName>
        <fullName evidence="3">FAD-binding FR-type domain-containing protein</fullName>
    </recommendedName>
</protein>
<evidence type="ECO:0000313" key="5">
    <source>
        <dbReference type="Proteomes" id="UP001058271"/>
    </source>
</evidence>
<gene>
    <name evidence="4" type="ORF">Drose_10630</name>
</gene>
<feature type="region of interest" description="Disordered" evidence="2">
    <location>
        <begin position="175"/>
        <end position="206"/>
    </location>
</feature>
<organism evidence="4 5">
    <name type="scientific">Dactylosporangium roseum</name>
    <dbReference type="NCBI Taxonomy" id="47989"/>
    <lineage>
        <taxon>Bacteria</taxon>
        <taxon>Bacillati</taxon>
        <taxon>Actinomycetota</taxon>
        <taxon>Actinomycetes</taxon>
        <taxon>Micromonosporales</taxon>
        <taxon>Micromonosporaceae</taxon>
        <taxon>Dactylosporangium</taxon>
    </lineage>
</organism>
<dbReference type="PROSITE" id="PS51384">
    <property type="entry name" value="FAD_FR"/>
    <property type="match status" value="1"/>
</dbReference>
<dbReference type="PANTHER" id="PTHR47354">
    <property type="entry name" value="NADH OXIDOREDUCTASE HCR"/>
    <property type="match status" value="1"/>
</dbReference>
<dbReference type="RefSeq" id="WP_260728016.1">
    <property type="nucleotide sequence ID" value="NZ_BAAABS010000043.1"/>
</dbReference>
<name>A0ABY5ZD78_9ACTN</name>
<feature type="domain" description="FAD-binding FR-type" evidence="3">
    <location>
        <begin position="234"/>
        <end position="334"/>
    </location>
</feature>
<dbReference type="Proteomes" id="UP001058271">
    <property type="component" value="Chromosome"/>
</dbReference>
<dbReference type="InterPro" id="IPR050415">
    <property type="entry name" value="MRET"/>
</dbReference>
<dbReference type="PANTHER" id="PTHR47354:SF5">
    <property type="entry name" value="PROTEIN RFBI"/>
    <property type="match status" value="1"/>
</dbReference>
<dbReference type="SUPFAM" id="SSF52343">
    <property type="entry name" value="Ferredoxin reductase-like, C-terminal NADP-linked domain"/>
    <property type="match status" value="1"/>
</dbReference>
<dbReference type="Gene3D" id="3.40.50.80">
    <property type="entry name" value="Nucleotide-binding domain of ferredoxin-NADP reductase (FNR) module"/>
    <property type="match status" value="1"/>
</dbReference>
<dbReference type="InterPro" id="IPR039261">
    <property type="entry name" value="FNR_nucleotide-bd"/>
</dbReference>
<dbReference type="EMBL" id="CP073721">
    <property type="protein sequence ID" value="UWZ38643.1"/>
    <property type="molecule type" value="Genomic_DNA"/>
</dbReference>
<dbReference type="InterPro" id="IPR017927">
    <property type="entry name" value="FAD-bd_FR_type"/>
</dbReference>
<dbReference type="Gene3D" id="2.40.30.10">
    <property type="entry name" value="Translation factors"/>
    <property type="match status" value="1"/>
</dbReference>
<reference evidence="4" key="1">
    <citation type="submission" date="2021-04" db="EMBL/GenBank/DDBJ databases">
        <title>Biosynthetic gene clusters of Dactylosporangioum roseum.</title>
        <authorList>
            <person name="Hartkoorn R.C."/>
            <person name="Beaudoing E."/>
            <person name="Hot D."/>
            <person name="Moureu S."/>
        </authorList>
    </citation>
    <scope>NUCLEOTIDE SEQUENCE</scope>
    <source>
        <strain evidence="4">NRRL B-16295</strain>
    </source>
</reference>
<dbReference type="InterPro" id="IPR017938">
    <property type="entry name" value="Riboflavin_synthase-like_b-brl"/>
</dbReference>
<evidence type="ECO:0000256" key="2">
    <source>
        <dbReference type="SAM" id="MobiDB-lite"/>
    </source>
</evidence>
<feature type="region of interest" description="Disordered" evidence="2">
    <location>
        <begin position="25"/>
        <end position="68"/>
    </location>
</feature>
<evidence type="ECO:0000259" key="3">
    <source>
        <dbReference type="PROSITE" id="PS51384"/>
    </source>
</evidence>
<evidence type="ECO:0000313" key="4">
    <source>
        <dbReference type="EMBL" id="UWZ38643.1"/>
    </source>
</evidence>
<dbReference type="SUPFAM" id="SSF63380">
    <property type="entry name" value="Riboflavin synthase domain-like"/>
    <property type="match status" value="1"/>
</dbReference>
<keyword evidence="5" id="KW-1185">Reference proteome</keyword>
<proteinExistence type="predicted"/>
<comment type="cofactor">
    <cofactor evidence="1">
        <name>FAD</name>
        <dbReference type="ChEBI" id="CHEBI:57692"/>
    </cofactor>
</comment>